<dbReference type="Pfam" id="PF00583">
    <property type="entry name" value="Acetyltransf_1"/>
    <property type="match status" value="1"/>
</dbReference>
<proteinExistence type="predicted"/>
<dbReference type="PROSITE" id="PS51186">
    <property type="entry name" value="GNAT"/>
    <property type="match status" value="1"/>
</dbReference>
<organism evidence="2 3">
    <name type="scientific">Enterococcus sulfureus ATCC 49903</name>
    <dbReference type="NCBI Taxonomy" id="1140003"/>
    <lineage>
        <taxon>Bacteria</taxon>
        <taxon>Bacillati</taxon>
        <taxon>Bacillota</taxon>
        <taxon>Bacilli</taxon>
        <taxon>Lactobacillales</taxon>
        <taxon>Enterococcaceae</taxon>
        <taxon>Enterococcus</taxon>
    </lineage>
</organism>
<dbReference type="SUPFAM" id="SSF55729">
    <property type="entry name" value="Acyl-CoA N-acyltransferases (Nat)"/>
    <property type="match status" value="1"/>
</dbReference>
<dbReference type="GO" id="GO:0016747">
    <property type="term" value="F:acyltransferase activity, transferring groups other than amino-acyl groups"/>
    <property type="evidence" value="ECO:0007669"/>
    <property type="project" value="InterPro"/>
</dbReference>
<keyword evidence="3" id="KW-1185">Reference proteome</keyword>
<dbReference type="InterPro" id="IPR000182">
    <property type="entry name" value="GNAT_dom"/>
</dbReference>
<evidence type="ECO:0000313" key="2">
    <source>
        <dbReference type="EMBL" id="EOT82927.1"/>
    </source>
</evidence>
<dbReference type="Gene3D" id="3.40.630.30">
    <property type="match status" value="1"/>
</dbReference>
<dbReference type="RefSeq" id="WP_016186473.1">
    <property type="nucleotide sequence ID" value="NZ_ASWO01000007.1"/>
</dbReference>
<dbReference type="InterPro" id="IPR016181">
    <property type="entry name" value="Acyl_CoA_acyltransferase"/>
</dbReference>
<dbReference type="CDD" id="cd04301">
    <property type="entry name" value="NAT_SF"/>
    <property type="match status" value="1"/>
</dbReference>
<dbReference type="Proteomes" id="UP000015961">
    <property type="component" value="Unassembled WGS sequence"/>
</dbReference>
<feature type="domain" description="N-acetyltransferase" evidence="1">
    <location>
        <begin position="3"/>
        <end position="164"/>
    </location>
</feature>
<dbReference type="STRING" id="1140003.OMY_02041"/>
<evidence type="ECO:0000259" key="1">
    <source>
        <dbReference type="PROSITE" id="PS51186"/>
    </source>
</evidence>
<dbReference type="PATRIC" id="fig|1140003.3.peg.1968"/>
<dbReference type="eggNOG" id="COG0454">
    <property type="taxonomic scope" value="Bacteria"/>
</dbReference>
<accession>S0L0E0</accession>
<dbReference type="AlphaFoldDB" id="S0L0E0"/>
<sequence>MKGTIRIATRKDAPALLELIQTAFKEVKEYGIDWPSTNATLQMVTENIERSVALLYELNGELVSTITIRLPWESEEPVSRYPFLWWFATADTYRGKGIGKQFLRRVEEEYLIPIYKAPAYMIGTSGKKHPWLLDMYLRNGYQVHGKHLDEATQDIGVSLYKVLIPEKFERKLLNPSA</sequence>
<reference evidence="2 3" key="1">
    <citation type="submission" date="2013-03" db="EMBL/GenBank/DDBJ databases">
        <title>The Genome Sequence of Enterococcus sulfureus ATCC_49903 (PacBio/Illumina hybrid assembly).</title>
        <authorList>
            <consortium name="The Broad Institute Genomics Platform"/>
            <consortium name="The Broad Institute Genome Sequencing Center for Infectious Disease"/>
            <person name="Earl A."/>
            <person name="Russ C."/>
            <person name="Gilmore M."/>
            <person name="Surin D."/>
            <person name="Walker B."/>
            <person name="Young S."/>
            <person name="Zeng Q."/>
            <person name="Gargeya S."/>
            <person name="Fitzgerald M."/>
            <person name="Haas B."/>
            <person name="Abouelleil A."/>
            <person name="Allen A.W."/>
            <person name="Alvarado L."/>
            <person name="Arachchi H.M."/>
            <person name="Berlin A.M."/>
            <person name="Chapman S.B."/>
            <person name="Gainer-Dewar J."/>
            <person name="Goldberg J."/>
            <person name="Griggs A."/>
            <person name="Gujja S."/>
            <person name="Hansen M."/>
            <person name="Howarth C."/>
            <person name="Imamovic A."/>
            <person name="Ireland A."/>
            <person name="Larimer J."/>
            <person name="McCowan C."/>
            <person name="Murphy C."/>
            <person name="Pearson M."/>
            <person name="Poon T.W."/>
            <person name="Priest M."/>
            <person name="Roberts A."/>
            <person name="Saif S."/>
            <person name="Shea T."/>
            <person name="Sisk P."/>
            <person name="Sykes S."/>
            <person name="Wortman J."/>
            <person name="Nusbaum C."/>
            <person name="Birren B."/>
        </authorList>
    </citation>
    <scope>NUCLEOTIDE SEQUENCE [LARGE SCALE GENOMIC DNA]</scope>
    <source>
        <strain evidence="2 3">ATCC 49903</strain>
    </source>
</reference>
<evidence type="ECO:0000313" key="3">
    <source>
        <dbReference type="Proteomes" id="UP000015961"/>
    </source>
</evidence>
<dbReference type="OrthoDB" id="8116329at2"/>
<name>S0L0E0_9ENTE</name>
<comment type="caution">
    <text evidence="2">The sequence shown here is derived from an EMBL/GenBank/DDBJ whole genome shotgun (WGS) entry which is preliminary data.</text>
</comment>
<gene>
    <name evidence="2" type="ORF">I573_02040</name>
</gene>
<dbReference type="EMBL" id="ASWO01000007">
    <property type="protein sequence ID" value="EOT82927.1"/>
    <property type="molecule type" value="Genomic_DNA"/>
</dbReference>
<protein>
    <recommendedName>
        <fullName evidence="1">N-acetyltransferase domain-containing protein</fullName>
    </recommendedName>
</protein>